<feature type="compositionally biased region" description="Basic and acidic residues" evidence="1">
    <location>
        <begin position="64"/>
        <end position="79"/>
    </location>
</feature>
<name>A0AAD3XJC3_NEPGR</name>
<evidence type="ECO:0000256" key="1">
    <source>
        <dbReference type="SAM" id="MobiDB-lite"/>
    </source>
</evidence>
<keyword evidence="3" id="KW-1185">Reference proteome</keyword>
<dbReference type="EMBL" id="BSYO01000006">
    <property type="protein sequence ID" value="GMH06496.1"/>
    <property type="molecule type" value="Genomic_DNA"/>
</dbReference>
<feature type="region of interest" description="Disordered" evidence="1">
    <location>
        <begin position="53"/>
        <end position="108"/>
    </location>
</feature>
<accession>A0AAD3XJC3</accession>
<gene>
    <name evidence="2" type="ORF">Nepgr_008336</name>
</gene>
<evidence type="ECO:0000313" key="2">
    <source>
        <dbReference type="EMBL" id="GMH06496.1"/>
    </source>
</evidence>
<organism evidence="2 3">
    <name type="scientific">Nepenthes gracilis</name>
    <name type="common">Slender pitcher plant</name>
    <dbReference type="NCBI Taxonomy" id="150966"/>
    <lineage>
        <taxon>Eukaryota</taxon>
        <taxon>Viridiplantae</taxon>
        <taxon>Streptophyta</taxon>
        <taxon>Embryophyta</taxon>
        <taxon>Tracheophyta</taxon>
        <taxon>Spermatophyta</taxon>
        <taxon>Magnoliopsida</taxon>
        <taxon>eudicotyledons</taxon>
        <taxon>Gunneridae</taxon>
        <taxon>Pentapetalae</taxon>
        <taxon>Caryophyllales</taxon>
        <taxon>Nepenthaceae</taxon>
        <taxon>Nepenthes</taxon>
    </lineage>
</organism>
<dbReference type="Proteomes" id="UP001279734">
    <property type="component" value="Unassembled WGS sequence"/>
</dbReference>
<evidence type="ECO:0000313" key="3">
    <source>
        <dbReference type="Proteomes" id="UP001279734"/>
    </source>
</evidence>
<proteinExistence type="predicted"/>
<sequence length="188" mass="20927">MISGENNCYGTLPRALGRANLESYGDAVSIDSSERGFATSALTSEFFTTKSFSCGPSSLPKSPPTKEFDAKVRDEESRRRQVAVANKGHRLDPKSTPTSKSRSEKINRNQEVVSSGFPIAPPRPFQAVEESKNSHSQAEIVTMGQAQFGLMRLSQTYGTVWDTSKSLSGPLQFDLWYQFWKKLYGRLF</sequence>
<reference evidence="2" key="1">
    <citation type="submission" date="2023-05" db="EMBL/GenBank/DDBJ databases">
        <title>Nepenthes gracilis genome sequencing.</title>
        <authorList>
            <person name="Fukushima K."/>
        </authorList>
    </citation>
    <scope>NUCLEOTIDE SEQUENCE</scope>
    <source>
        <strain evidence="2">SING2019-196</strain>
    </source>
</reference>
<comment type="caution">
    <text evidence="2">The sequence shown here is derived from an EMBL/GenBank/DDBJ whole genome shotgun (WGS) entry which is preliminary data.</text>
</comment>
<protein>
    <submittedName>
        <fullName evidence="2">Uncharacterized protein</fullName>
    </submittedName>
</protein>
<dbReference type="AlphaFoldDB" id="A0AAD3XJC3"/>